<protein>
    <recommendedName>
        <fullName evidence="7">Aflatoxin regulatory protein domain-containing protein</fullName>
    </recommendedName>
</protein>
<feature type="domain" description="Aflatoxin regulatory protein" evidence="7">
    <location>
        <begin position="181"/>
        <end position="273"/>
    </location>
</feature>
<gene>
    <name evidence="8" type="ORF">HIM_06868</name>
</gene>
<evidence type="ECO:0000256" key="2">
    <source>
        <dbReference type="ARBA" id="ARBA00023015"/>
    </source>
</evidence>
<keyword evidence="5" id="KW-0539">Nucleus</keyword>
<dbReference type="EMBL" id="KQ030532">
    <property type="protein sequence ID" value="KJZ73750.1"/>
    <property type="molecule type" value="Genomic_DNA"/>
</dbReference>
<evidence type="ECO:0000259" key="7">
    <source>
        <dbReference type="Pfam" id="PF08493"/>
    </source>
</evidence>
<dbReference type="AlphaFoldDB" id="A0A0F7ZNH3"/>
<feature type="compositionally biased region" description="Low complexity" evidence="6">
    <location>
        <begin position="45"/>
        <end position="66"/>
    </location>
</feature>
<keyword evidence="4" id="KW-0804">Transcription</keyword>
<accession>A0A0F7ZNH3</accession>
<dbReference type="GO" id="GO:0046872">
    <property type="term" value="F:metal ion binding"/>
    <property type="evidence" value="ECO:0007669"/>
    <property type="project" value="UniProtKB-KW"/>
</dbReference>
<dbReference type="GO" id="GO:0003677">
    <property type="term" value="F:DNA binding"/>
    <property type="evidence" value="ECO:0007669"/>
    <property type="project" value="UniProtKB-KW"/>
</dbReference>
<evidence type="ECO:0000256" key="3">
    <source>
        <dbReference type="ARBA" id="ARBA00023125"/>
    </source>
</evidence>
<keyword evidence="3" id="KW-0238">DNA-binding</keyword>
<keyword evidence="1" id="KW-0479">Metal-binding</keyword>
<evidence type="ECO:0000256" key="6">
    <source>
        <dbReference type="SAM" id="MobiDB-lite"/>
    </source>
</evidence>
<sequence length="390" mass="42379">MDLIKALGDDTLSMSSPRVGQRASRGATPSGSDQYPEALPRVRRSAPPGGPAESESPTPSPSNVVTPPAPPDLDLGQDMRLDLGPVLSGLPSPHEPGQTTLDGDLDGRLGHDACSAAYPYNPIDLSNIMEYFSTGVDVLDLPRHGSASPGFPLPAQTAMDLNYSAQQSASSTDLDAKSGLEHSCLRTTKALQQSVVMMTCRDETTHRDHGIVANAQPITTTDQALLTCSSISKQLTEILQCRCEADAYLPFLITVIISKLLATYGAIAKVDESTLFGFGSKLNIHQERNKERSRQQRQQQAAFASVPLRLGAYDVDSELEGALRVQLVLHELSKVEWVLQLFEEKYCYYGEDPKSNERTIYSALGQFIKQRYAATKTACEHRKKSPSLGT</sequence>
<dbReference type="Pfam" id="PF08493">
    <property type="entry name" value="AflR"/>
    <property type="match status" value="1"/>
</dbReference>
<reference evidence="8 9" key="1">
    <citation type="journal article" date="2014" name="Genome Biol. Evol.">
        <title>Comparative genomics and transcriptomics analyses reveal divergent lifestyle features of nematode endoparasitic fungus Hirsutella minnesotensis.</title>
        <authorList>
            <person name="Lai Y."/>
            <person name="Liu K."/>
            <person name="Zhang X."/>
            <person name="Zhang X."/>
            <person name="Li K."/>
            <person name="Wang N."/>
            <person name="Shu C."/>
            <person name="Wu Y."/>
            <person name="Wang C."/>
            <person name="Bushley K.E."/>
            <person name="Xiang M."/>
            <person name="Liu X."/>
        </authorList>
    </citation>
    <scope>NUCLEOTIDE SEQUENCE [LARGE SCALE GENOMIC DNA]</scope>
    <source>
        <strain evidence="8 9">3608</strain>
    </source>
</reference>
<dbReference type="OrthoDB" id="2328572at2759"/>
<keyword evidence="2" id="KW-0805">Transcription regulation</keyword>
<dbReference type="GO" id="GO:0006355">
    <property type="term" value="P:regulation of DNA-templated transcription"/>
    <property type="evidence" value="ECO:0007669"/>
    <property type="project" value="InterPro"/>
</dbReference>
<evidence type="ECO:0000256" key="1">
    <source>
        <dbReference type="ARBA" id="ARBA00022723"/>
    </source>
</evidence>
<evidence type="ECO:0000313" key="9">
    <source>
        <dbReference type="Proteomes" id="UP000054481"/>
    </source>
</evidence>
<name>A0A0F7ZNH3_9HYPO</name>
<evidence type="ECO:0000256" key="4">
    <source>
        <dbReference type="ARBA" id="ARBA00023163"/>
    </source>
</evidence>
<evidence type="ECO:0000256" key="5">
    <source>
        <dbReference type="ARBA" id="ARBA00023242"/>
    </source>
</evidence>
<keyword evidence="9" id="KW-1185">Reference proteome</keyword>
<feature type="region of interest" description="Disordered" evidence="6">
    <location>
        <begin position="1"/>
        <end position="106"/>
    </location>
</feature>
<evidence type="ECO:0000313" key="8">
    <source>
        <dbReference type="EMBL" id="KJZ73750.1"/>
    </source>
</evidence>
<dbReference type="GO" id="GO:0005634">
    <property type="term" value="C:nucleus"/>
    <property type="evidence" value="ECO:0007669"/>
    <property type="project" value="InterPro"/>
</dbReference>
<dbReference type="GO" id="GO:0045122">
    <property type="term" value="P:aflatoxin biosynthetic process"/>
    <property type="evidence" value="ECO:0007669"/>
    <property type="project" value="InterPro"/>
</dbReference>
<dbReference type="Proteomes" id="UP000054481">
    <property type="component" value="Unassembled WGS sequence"/>
</dbReference>
<proteinExistence type="predicted"/>
<dbReference type="InterPro" id="IPR013700">
    <property type="entry name" value="AflR"/>
</dbReference>
<organism evidence="8 9">
    <name type="scientific">Hirsutella minnesotensis 3608</name>
    <dbReference type="NCBI Taxonomy" id="1043627"/>
    <lineage>
        <taxon>Eukaryota</taxon>
        <taxon>Fungi</taxon>
        <taxon>Dikarya</taxon>
        <taxon>Ascomycota</taxon>
        <taxon>Pezizomycotina</taxon>
        <taxon>Sordariomycetes</taxon>
        <taxon>Hypocreomycetidae</taxon>
        <taxon>Hypocreales</taxon>
        <taxon>Ophiocordycipitaceae</taxon>
        <taxon>Hirsutella</taxon>
    </lineage>
</organism>